<organism evidence="2 3">
    <name type="scientific">Paraferrimonas haliotis</name>
    <dbReference type="NCBI Taxonomy" id="2013866"/>
    <lineage>
        <taxon>Bacteria</taxon>
        <taxon>Pseudomonadati</taxon>
        <taxon>Pseudomonadota</taxon>
        <taxon>Gammaproteobacteria</taxon>
        <taxon>Alteromonadales</taxon>
        <taxon>Ferrimonadaceae</taxon>
        <taxon>Paraferrimonas</taxon>
    </lineage>
</organism>
<dbReference type="InterPro" id="IPR001478">
    <property type="entry name" value="PDZ"/>
</dbReference>
<evidence type="ECO:0000313" key="2">
    <source>
        <dbReference type="EMBL" id="GLS82957.1"/>
    </source>
</evidence>
<dbReference type="PIRSF" id="PIRSF016493">
    <property type="entry name" value="Glycyl_aminpptds"/>
    <property type="match status" value="1"/>
</dbReference>
<dbReference type="InterPro" id="IPR024191">
    <property type="entry name" value="Peptidase_M61"/>
</dbReference>
<gene>
    <name evidence="2" type="ORF">GCM10007894_09340</name>
</gene>
<dbReference type="SMART" id="SM00228">
    <property type="entry name" value="PDZ"/>
    <property type="match status" value="1"/>
</dbReference>
<proteinExistence type="predicted"/>
<protein>
    <submittedName>
        <fullName evidence="2">Peptidase M61</fullName>
    </submittedName>
</protein>
<sequence length="589" mass="67096">MASFPVFSQVDYHIDLTQGTQHLAQVSASFPMSKSDTLTLNIPSWRTGKYVIMPIADGIRQLQVTDEKGQALPYKRTASGEWQVSLSQPSKVQVRYQLHANELGDRLRHIDDSHAFLDASGVFMYSPEFRDEPITVQLNVPGQWQSHSGMASGEAPHSFVADNYDVLVDSPIETGLSQSYQWQLDGRDYELVIWGEGNYNATQMVADLKKLSPTATAIWDDYPYQRYVYMVHATSGARGATEHLNSTIIQRPRFRFGAREDYVAFISTASHEFIHTWNVKAYRPEGLVPYDYQQEAITDLLWISEGSTSYFQRQLLLRAGIINFDEFAKDLAKRIDTHLNTPGRKIQSVAEASRIQWIRRYGDYAHNHSVNIYAQGYLASLGLDFEILNSSALANSYRDVHRQLYRDFKVPKSFNSADVLTILNGLHGRDYQDWWQQHIESPMNFDFKAMLLQAGFDLSHPTDAKVLPSMGLKLKANEHNALIDVVDKYGAGWRAGLTSGDEIIAINGFRVKAKDFTARLKDFRVGDTLTLDYVRRDQLQSSQIILDAKYDKPLRIKPVANPTREQKAFFEAWLGVNWDAVMSANKRRR</sequence>
<dbReference type="SUPFAM" id="SSF50156">
    <property type="entry name" value="PDZ domain-like"/>
    <property type="match status" value="1"/>
</dbReference>
<dbReference type="Proteomes" id="UP001157439">
    <property type="component" value="Unassembled WGS sequence"/>
</dbReference>
<dbReference type="EMBL" id="BSPO01000002">
    <property type="protein sequence ID" value="GLS82957.1"/>
    <property type="molecule type" value="Genomic_DNA"/>
</dbReference>
<dbReference type="AlphaFoldDB" id="A0AA37TK97"/>
<dbReference type="Pfam" id="PF05299">
    <property type="entry name" value="Peptidase_M61"/>
    <property type="match status" value="1"/>
</dbReference>
<dbReference type="Gene3D" id="1.10.390.10">
    <property type="entry name" value="Neutral Protease Domain 2"/>
    <property type="match status" value="1"/>
</dbReference>
<reference evidence="2 3" key="1">
    <citation type="journal article" date="2014" name="Int. J. Syst. Evol. Microbiol.">
        <title>Complete genome sequence of Corynebacterium casei LMG S-19264T (=DSM 44701T), isolated from a smear-ripened cheese.</title>
        <authorList>
            <consortium name="US DOE Joint Genome Institute (JGI-PGF)"/>
            <person name="Walter F."/>
            <person name="Albersmeier A."/>
            <person name="Kalinowski J."/>
            <person name="Ruckert C."/>
        </authorList>
    </citation>
    <scope>NUCLEOTIDE SEQUENCE [LARGE SCALE GENOMIC DNA]</scope>
    <source>
        <strain evidence="2 3">NBRC 112785</strain>
    </source>
</reference>
<feature type="domain" description="PDZ" evidence="1">
    <location>
        <begin position="468"/>
        <end position="537"/>
    </location>
</feature>
<keyword evidence="3" id="KW-1185">Reference proteome</keyword>
<dbReference type="Gene3D" id="2.30.42.10">
    <property type="match status" value="1"/>
</dbReference>
<dbReference type="InterPro" id="IPR027268">
    <property type="entry name" value="Peptidase_M4/M1_CTD_sf"/>
</dbReference>
<dbReference type="Gene3D" id="2.60.40.3650">
    <property type="match status" value="1"/>
</dbReference>
<dbReference type="SUPFAM" id="SSF55486">
    <property type="entry name" value="Metalloproteases ('zincins'), catalytic domain"/>
    <property type="match status" value="1"/>
</dbReference>
<accession>A0AA37TK97</accession>
<dbReference type="InterPro" id="IPR040756">
    <property type="entry name" value="Peptidase_M61_N"/>
</dbReference>
<dbReference type="InterPro" id="IPR007963">
    <property type="entry name" value="Peptidase_M61_catalytic"/>
</dbReference>
<dbReference type="InterPro" id="IPR036034">
    <property type="entry name" value="PDZ_sf"/>
</dbReference>
<evidence type="ECO:0000259" key="1">
    <source>
        <dbReference type="SMART" id="SM00228"/>
    </source>
</evidence>
<comment type="caution">
    <text evidence="2">The sequence shown here is derived from an EMBL/GenBank/DDBJ whole genome shotgun (WGS) entry which is preliminary data.</text>
</comment>
<evidence type="ECO:0000313" key="3">
    <source>
        <dbReference type="Proteomes" id="UP001157439"/>
    </source>
</evidence>
<dbReference type="Pfam" id="PF17899">
    <property type="entry name" value="Peptidase_M61_N"/>
    <property type="match status" value="1"/>
</dbReference>
<name>A0AA37TK97_9GAMM</name>
<dbReference type="RefSeq" id="WP_095499971.1">
    <property type="nucleotide sequence ID" value="NZ_BSPO01000002.1"/>
</dbReference>